<dbReference type="STRING" id="1423806.FD15_GL002260"/>
<feature type="transmembrane region" description="Helical" evidence="8">
    <location>
        <begin position="45"/>
        <end position="65"/>
    </location>
</feature>
<evidence type="ECO:0000313" key="9">
    <source>
        <dbReference type="EMBL" id="KRN05695.1"/>
    </source>
</evidence>
<gene>
    <name evidence="9" type="ORF">FD15_GL002260</name>
</gene>
<feature type="transmembrane region" description="Helical" evidence="8">
    <location>
        <begin position="163"/>
        <end position="181"/>
    </location>
</feature>
<evidence type="ECO:0000256" key="7">
    <source>
        <dbReference type="ARBA" id="ARBA00023136"/>
    </source>
</evidence>
<keyword evidence="6 8" id="KW-1133">Transmembrane helix</keyword>
<dbReference type="Pfam" id="PF03591">
    <property type="entry name" value="AzlC"/>
    <property type="match status" value="1"/>
</dbReference>
<comment type="similarity">
    <text evidence="2">Belongs to the AzlC family.</text>
</comment>
<dbReference type="EMBL" id="AYZF01000017">
    <property type="protein sequence ID" value="KRN05695.1"/>
    <property type="molecule type" value="Genomic_DNA"/>
</dbReference>
<evidence type="ECO:0000256" key="3">
    <source>
        <dbReference type="ARBA" id="ARBA00022448"/>
    </source>
</evidence>
<evidence type="ECO:0000256" key="5">
    <source>
        <dbReference type="ARBA" id="ARBA00022692"/>
    </source>
</evidence>
<evidence type="ECO:0000256" key="8">
    <source>
        <dbReference type="SAM" id="Phobius"/>
    </source>
</evidence>
<accession>A0A023CVA1</accession>
<dbReference type="Proteomes" id="UP000050961">
    <property type="component" value="Unassembled WGS sequence"/>
</dbReference>
<reference evidence="9 10" key="1">
    <citation type="journal article" date="2015" name="Genome Announc.">
        <title>Expanding the biotechnology potential of lactobacilli through comparative genomics of 213 strains and associated genera.</title>
        <authorList>
            <person name="Sun Z."/>
            <person name="Harris H.M."/>
            <person name="McCann A."/>
            <person name="Guo C."/>
            <person name="Argimon S."/>
            <person name="Zhang W."/>
            <person name="Yang X."/>
            <person name="Jeffery I.B."/>
            <person name="Cooney J.C."/>
            <person name="Kagawa T.F."/>
            <person name="Liu W."/>
            <person name="Song Y."/>
            <person name="Salvetti E."/>
            <person name="Wrobel A."/>
            <person name="Rasinkangas P."/>
            <person name="Parkhill J."/>
            <person name="Rea M.C."/>
            <person name="O'Sullivan O."/>
            <person name="Ritari J."/>
            <person name="Douillard F.P."/>
            <person name="Paul Ross R."/>
            <person name="Yang R."/>
            <person name="Briner A.E."/>
            <person name="Felis G.E."/>
            <person name="de Vos W.M."/>
            <person name="Barrangou R."/>
            <person name="Klaenhammer T.R."/>
            <person name="Caufield P.W."/>
            <person name="Cui Y."/>
            <person name="Zhang H."/>
            <person name="O'Toole P.W."/>
        </authorList>
    </citation>
    <scope>NUCLEOTIDE SEQUENCE [LARGE SCALE GENOMIC DNA]</scope>
    <source>
        <strain evidence="9 10">DSM 21376</strain>
    </source>
</reference>
<dbReference type="PANTHER" id="PTHR34979">
    <property type="entry name" value="INNER MEMBRANE PROTEIN YGAZ"/>
    <property type="match status" value="1"/>
</dbReference>
<keyword evidence="7 8" id="KW-0472">Membrane</keyword>
<comment type="caution">
    <text evidence="9">The sequence shown here is derived from an EMBL/GenBank/DDBJ whole genome shotgun (WGS) entry which is preliminary data.</text>
</comment>
<sequence length="227" mass="26220">MKTVKLAAFKIALKSTLPIMTGFLFIGITYGIYMRQEGFNFLYPTFMAFIIYAGSLEFVIANLLIHSFDPLEVLLLTLIVNSRHLFYGISMLEKYNTADWRKYYLIFGMCDESFSINYATHVPKNIDRGWFMFYVTCLNHFYWVFAAMLGGILGGFINFKVNGLSFVMTALFIVLFLDQLLREKNHYSSFCGTLISAVFLLLLGKELFMPFSLLAITGIFFIKENRR</sequence>
<dbReference type="PATRIC" id="fig|1423806.3.peg.2308"/>
<keyword evidence="3" id="KW-0813">Transport</keyword>
<proteinExistence type="inferred from homology"/>
<dbReference type="InterPro" id="IPR011606">
    <property type="entry name" value="Brnchd-chn_aa_trnsp_permease"/>
</dbReference>
<dbReference type="AlphaFoldDB" id="A0A023CVA1"/>
<dbReference type="eggNOG" id="COG1296">
    <property type="taxonomic scope" value="Bacteria"/>
</dbReference>
<keyword evidence="10" id="KW-1185">Reference proteome</keyword>
<evidence type="ECO:0000256" key="6">
    <source>
        <dbReference type="ARBA" id="ARBA00022989"/>
    </source>
</evidence>
<evidence type="ECO:0000256" key="1">
    <source>
        <dbReference type="ARBA" id="ARBA00004651"/>
    </source>
</evidence>
<evidence type="ECO:0000256" key="2">
    <source>
        <dbReference type="ARBA" id="ARBA00010735"/>
    </source>
</evidence>
<comment type="subcellular location">
    <subcellularLocation>
        <location evidence="1">Cell membrane</location>
        <topology evidence="1">Multi-pass membrane protein</topology>
    </subcellularLocation>
</comment>
<protein>
    <submittedName>
        <fullName evidence="9">Branched-chain amino acid transporter</fullName>
    </submittedName>
</protein>
<dbReference type="GO" id="GO:1903785">
    <property type="term" value="P:L-valine transmembrane transport"/>
    <property type="evidence" value="ECO:0007669"/>
    <property type="project" value="TreeGrafter"/>
</dbReference>
<keyword evidence="5 8" id="KW-0812">Transmembrane</keyword>
<feature type="transmembrane region" description="Helical" evidence="8">
    <location>
        <begin position="131"/>
        <end position="157"/>
    </location>
</feature>
<organism evidence="9 10">
    <name type="scientific">Liquorilactobacillus sucicola DSM 21376 = JCM 15457</name>
    <dbReference type="NCBI Taxonomy" id="1423806"/>
    <lineage>
        <taxon>Bacteria</taxon>
        <taxon>Bacillati</taxon>
        <taxon>Bacillota</taxon>
        <taxon>Bacilli</taxon>
        <taxon>Lactobacillales</taxon>
        <taxon>Lactobacillaceae</taxon>
        <taxon>Liquorilactobacillus</taxon>
    </lineage>
</organism>
<evidence type="ECO:0000313" key="10">
    <source>
        <dbReference type="Proteomes" id="UP000050961"/>
    </source>
</evidence>
<evidence type="ECO:0000256" key="4">
    <source>
        <dbReference type="ARBA" id="ARBA00022475"/>
    </source>
</evidence>
<name>A0A023CVA1_9LACO</name>
<feature type="transmembrane region" description="Helical" evidence="8">
    <location>
        <begin position="12"/>
        <end position="33"/>
    </location>
</feature>
<dbReference type="RefSeq" id="WP_034987348.1">
    <property type="nucleotide sequence ID" value="NZ_AYZF01000017.1"/>
</dbReference>
<dbReference type="PANTHER" id="PTHR34979:SF1">
    <property type="entry name" value="INNER MEMBRANE PROTEIN YGAZ"/>
    <property type="match status" value="1"/>
</dbReference>
<dbReference type="GO" id="GO:0005886">
    <property type="term" value="C:plasma membrane"/>
    <property type="evidence" value="ECO:0007669"/>
    <property type="project" value="UniProtKB-SubCell"/>
</dbReference>
<feature type="transmembrane region" description="Helical" evidence="8">
    <location>
        <begin position="193"/>
        <end position="222"/>
    </location>
</feature>
<keyword evidence="4" id="KW-1003">Cell membrane</keyword>